<accession>A0ABY3W752</accession>
<reference evidence="7 8" key="1">
    <citation type="submission" date="2022-03" db="EMBL/GenBank/DDBJ databases">
        <title>Isotopic signatures of nitrous oxide derived from detoxification processes.</title>
        <authorList>
            <person name="Behrendt U."/>
            <person name="Buchen C."/>
            <person name="Well R."/>
            <person name="Ulrich A."/>
            <person name="Rohe L."/>
            <person name="Kolb S."/>
            <person name="Schloter M."/>
            <person name="Horn M.A."/>
            <person name="Augustin J."/>
        </authorList>
    </citation>
    <scope>NUCLEOTIDE SEQUENCE [LARGE SCALE GENOMIC DNA]</scope>
    <source>
        <strain evidence="7 8">S4-C24</strain>
    </source>
</reference>
<keyword evidence="8" id="KW-1185">Reference proteome</keyword>
<dbReference type="RefSeq" id="WP_241913985.1">
    <property type="nucleotide sequence ID" value="NZ_CP093326.1"/>
</dbReference>
<dbReference type="Pfam" id="PF00282">
    <property type="entry name" value="Pyridoxal_deC"/>
    <property type="match status" value="1"/>
</dbReference>
<keyword evidence="7" id="KW-0808">Transferase</keyword>
<proteinExistence type="inferred from homology"/>
<dbReference type="InterPro" id="IPR015422">
    <property type="entry name" value="PyrdxlP-dep_Trfase_small"/>
</dbReference>
<dbReference type="InterPro" id="IPR010977">
    <property type="entry name" value="Aromatic_deC"/>
</dbReference>
<protein>
    <submittedName>
        <fullName evidence="7">Aminotransferase class V-fold PLP-dependent enzyme</fullName>
    </submittedName>
</protein>
<dbReference type="Gene3D" id="3.90.1150.10">
    <property type="entry name" value="Aspartate Aminotransferase, domain 1"/>
    <property type="match status" value="1"/>
</dbReference>
<evidence type="ECO:0000256" key="2">
    <source>
        <dbReference type="ARBA" id="ARBA00009533"/>
    </source>
</evidence>
<keyword evidence="5 6" id="KW-0456">Lyase</keyword>
<evidence type="ECO:0000256" key="6">
    <source>
        <dbReference type="RuleBase" id="RU000382"/>
    </source>
</evidence>
<evidence type="ECO:0000256" key="5">
    <source>
        <dbReference type="ARBA" id="ARBA00023239"/>
    </source>
</evidence>
<gene>
    <name evidence="7" type="ORF">MNQ99_18195</name>
</gene>
<dbReference type="InterPro" id="IPR002129">
    <property type="entry name" value="PyrdxlP-dep_de-COase"/>
</dbReference>
<dbReference type="PANTHER" id="PTHR11999">
    <property type="entry name" value="GROUP II PYRIDOXAL-5-PHOSPHATE DECARBOXYLASE"/>
    <property type="match status" value="1"/>
</dbReference>
<keyword evidence="4 6" id="KW-0663">Pyridoxal phosphate</keyword>
<evidence type="ECO:0000256" key="3">
    <source>
        <dbReference type="ARBA" id="ARBA00022793"/>
    </source>
</evidence>
<name>A0ABY3W752_9MICC</name>
<evidence type="ECO:0000256" key="4">
    <source>
        <dbReference type="ARBA" id="ARBA00022898"/>
    </source>
</evidence>
<keyword evidence="7" id="KW-0032">Aminotransferase</keyword>
<evidence type="ECO:0000313" key="8">
    <source>
        <dbReference type="Proteomes" id="UP000829069"/>
    </source>
</evidence>
<comment type="similarity">
    <text evidence="2 6">Belongs to the group II decarboxylase family.</text>
</comment>
<sequence>MGDDELLRRTAELAADYLRSLPERPVKTGMDVAELRRELVGQLPQRGEDPRKVIEHLADVGGRAAVAMAGPRYFGFVIGGAQPAALAADWLTSTWDQNAGLYVAGPAASVVEEAVGQWLLDLFGLPLDCGFGLVTGCQMAHFTCLAAARTAVLERAGWDVISDGLFGAPEIAVVVGEEAHSTVLSALQYLGLGRRRIHLVDTDEQGRITLEALDAVLERIPEGQPLIVNLQAGNVNTGSFDPLRAALERVQRRDGAWVHVDGAFGLWATASPELRHLLDGVELADSWATDAHKWLNVPYDSGVAIVRDSDVHQRTMSPPHAAYLEYGQERDEVAWVPEFSRRARGFPAYAALRTLGRDGVADLVGRCCSLAARMAGQLAGADGVQILNDVVLNQVLVRFTPEDGSDPDEFTREVVHRVQEDGTLWLSGTTWHGMAAMRISVSNWSTTEADADRSVEAILRCAQ</sequence>
<dbReference type="InterPro" id="IPR015421">
    <property type="entry name" value="PyrdxlP-dep_Trfase_major"/>
</dbReference>
<dbReference type="Proteomes" id="UP000829069">
    <property type="component" value="Chromosome"/>
</dbReference>
<comment type="cofactor">
    <cofactor evidence="1 6">
        <name>pyridoxal 5'-phosphate</name>
        <dbReference type="ChEBI" id="CHEBI:597326"/>
    </cofactor>
</comment>
<dbReference type="InterPro" id="IPR015424">
    <property type="entry name" value="PyrdxlP-dep_Trfase"/>
</dbReference>
<evidence type="ECO:0000256" key="1">
    <source>
        <dbReference type="ARBA" id="ARBA00001933"/>
    </source>
</evidence>
<dbReference type="PANTHER" id="PTHR11999:SF70">
    <property type="entry name" value="MIP05841P"/>
    <property type="match status" value="1"/>
</dbReference>
<dbReference type="Gene3D" id="3.40.640.10">
    <property type="entry name" value="Type I PLP-dependent aspartate aminotransferase-like (Major domain)"/>
    <property type="match status" value="1"/>
</dbReference>
<organism evidence="7 8">
    <name type="scientific">Arthrobacter sulfonylureivorans</name>
    <dbReference type="NCBI Taxonomy" id="2486855"/>
    <lineage>
        <taxon>Bacteria</taxon>
        <taxon>Bacillati</taxon>
        <taxon>Actinomycetota</taxon>
        <taxon>Actinomycetes</taxon>
        <taxon>Micrococcales</taxon>
        <taxon>Micrococcaceae</taxon>
        <taxon>Arthrobacter</taxon>
    </lineage>
</organism>
<dbReference type="GO" id="GO:0008483">
    <property type="term" value="F:transaminase activity"/>
    <property type="evidence" value="ECO:0007669"/>
    <property type="project" value="UniProtKB-KW"/>
</dbReference>
<dbReference type="SUPFAM" id="SSF53383">
    <property type="entry name" value="PLP-dependent transferases"/>
    <property type="match status" value="1"/>
</dbReference>
<evidence type="ECO:0000313" key="7">
    <source>
        <dbReference type="EMBL" id="UNK45816.1"/>
    </source>
</evidence>
<keyword evidence="3" id="KW-0210">Decarboxylase</keyword>
<dbReference type="EMBL" id="CP093326">
    <property type="protein sequence ID" value="UNK45816.1"/>
    <property type="molecule type" value="Genomic_DNA"/>
</dbReference>